<dbReference type="InterPro" id="IPR013785">
    <property type="entry name" value="Aldolase_TIM"/>
</dbReference>
<proteinExistence type="inferred from homology"/>
<protein>
    <submittedName>
        <fullName evidence="6">2-dehydro-3-deoxyphosphogalactonate aldolase</fullName>
        <ecNumber evidence="6">4.1.2.21</ecNumber>
    </submittedName>
</protein>
<evidence type="ECO:0000313" key="6">
    <source>
        <dbReference type="EMBL" id="CAA9311994.1"/>
    </source>
</evidence>
<evidence type="ECO:0000256" key="4">
    <source>
        <dbReference type="ARBA" id="ARBA00023239"/>
    </source>
</evidence>
<dbReference type="PANTHER" id="PTHR30246">
    <property type="entry name" value="2-KETO-3-DEOXY-6-PHOSPHOGLUCONATE ALDOLASE"/>
    <property type="match status" value="1"/>
</dbReference>
<accession>A0A6J4KQ99</accession>
<dbReference type="Gene3D" id="3.20.20.70">
    <property type="entry name" value="Aldolase class I"/>
    <property type="match status" value="1"/>
</dbReference>
<evidence type="ECO:0000256" key="5">
    <source>
        <dbReference type="ARBA" id="ARBA00023277"/>
    </source>
</evidence>
<evidence type="ECO:0000256" key="3">
    <source>
        <dbReference type="ARBA" id="ARBA00011233"/>
    </source>
</evidence>
<dbReference type="Pfam" id="PF01081">
    <property type="entry name" value="Aldolase"/>
    <property type="match status" value="1"/>
</dbReference>
<dbReference type="InterPro" id="IPR000887">
    <property type="entry name" value="Aldlse_KDPG_KHG"/>
</dbReference>
<dbReference type="PANTHER" id="PTHR30246:SF1">
    <property type="entry name" value="2-DEHYDRO-3-DEOXY-6-PHOSPHOGALACTONATE ALDOLASE-RELATED"/>
    <property type="match status" value="1"/>
</dbReference>
<comment type="pathway">
    <text evidence="1">Carbohydrate acid metabolism.</text>
</comment>
<reference evidence="6" key="1">
    <citation type="submission" date="2020-02" db="EMBL/GenBank/DDBJ databases">
        <authorList>
            <person name="Meier V. D."/>
        </authorList>
    </citation>
    <scope>NUCLEOTIDE SEQUENCE</scope>
    <source>
        <strain evidence="6">AVDCRST_MAG90</strain>
    </source>
</reference>
<dbReference type="AlphaFoldDB" id="A0A6J4KQ99"/>
<keyword evidence="5" id="KW-0119">Carbohydrate metabolism</keyword>
<dbReference type="GO" id="GO:0008674">
    <property type="term" value="F:2-dehydro-3-deoxy-6-phosphogalactonate aldolase activity"/>
    <property type="evidence" value="ECO:0007669"/>
    <property type="project" value="UniProtKB-EC"/>
</dbReference>
<dbReference type="NCBIfam" id="NF006600">
    <property type="entry name" value="PRK09140.1"/>
    <property type="match status" value="1"/>
</dbReference>
<name>A0A6J4KQ99_9HYPH</name>
<dbReference type="SUPFAM" id="SSF51569">
    <property type="entry name" value="Aldolase"/>
    <property type="match status" value="1"/>
</dbReference>
<comment type="subunit">
    <text evidence="3">Homotrimer.</text>
</comment>
<feature type="non-terminal residue" evidence="6">
    <location>
        <position position="1"/>
    </location>
</feature>
<evidence type="ECO:0000256" key="1">
    <source>
        <dbReference type="ARBA" id="ARBA00004761"/>
    </source>
</evidence>
<dbReference type="EMBL" id="CADCUC010000094">
    <property type="protein sequence ID" value="CAA9311994.1"/>
    <property type="molecule type" value="Genomic_DNA"/>
</dbReference>
<sequence length="203" mass="21084">FPLVAILRGLRPDSAIAVGEALVSSGFRIIEVPLNSPDPLRSIELLARAFGDETLIGAGTVLDPDDVDRVRDAGGRLIVMPHSDGAVIRRARDLDLACTPGVATPTEAFAALKNGADGLKMFPAETMPPVTVKAWRAVLAPGALLLPVGGIKPESMEPYLEAGADGFGLGSALFAPGLPTPEITANARRFAAAWDGLRTKAVA</sequence>
<comment type="similarity">
    <text evidence="2">Belongs to the KHG/KDPG aldolase family.</text>
</comment>
<gene>
    <name evidence="6" type="ORF">AVDCRST_MAG90-496</name>
</gene>
<keyword evidence="4 6" id="KW-0456">Lyase</keyword>
<evidence type="ECO:0000256" key="2">
    <source>
        <dbReference type="ARBA" id="ARBA00006906"/>
    </source>
</evidence>
<dbReference type="CDD" id="cd00452">
    <property type="entry name" value="KDPG_aldolase"/>
    <property type="match status" value="1"/>
</dbReference>
<organism evidence="6">
    <name type="scientific">uncultured Microvirga sp</name>
    <dbReference type="NCBI Taxonomy" id="412392"/>
    <lineage>
        <taxon>Bacteria</taxon>
        <taxon>Pseudomonadati</taxon>
        <taxon>Pseudomonadota</taxon>
        <taxon>Alphaproteobacteria</taxon>
        <taxon>Hyphomicrobiales</taxon>
        <taxon>Methylobacteriaceae</taxon>
        <taxon>Microvirga</taxon>
        <taxon>environmental samples</taxon>
    </lineage>
</organism>
<dbReference type="EC" id="4.1.2.21" evidence="6"/>